<evidence type="ECO:0000256" key="5">
    <source>
        <dbReference type="SAM" id="Phobius"/>
    </source>
</evidence>
<gene>
    <name evidence="6" type="ORF">P5F74_20115</name>
</gene>
<evidence type="ECO:0000256" key="4">
    <source>
        <dbReference type="PIRNR" id="PIRNR005690"/>
    </source>
</evidence>
<comment type="subcellular location">
    <subcellularLocation>
        <location evidence="4">Cell membrane</location>
    </subcellularLocation>
    <subcellularLocation>
        <location evidence="1">Membrane</location>
        <topology evidence="1">Multi-pass membrane protein</topology>
    </subcellularLocation>
</comment>
<dbReference type="InterPro" id="IPR004995">
    <property type="entry name" value="Spore_Ger"/>
</dbReference>
<keyword evidence="5" id="KW-0812">Transmembrane</keyword>
<feature type="transmembrane region" description="Helical" evidence="5">
    <location>
        <begin position="322"/>
        <end position="343"/>
    </location>
</feature>
<dbReference type="PIRSF" id="PIRSF005690">
    <property type="entry name" value="GerBA"/>
    <property type="match status" value="1"/>
</dbReference>
<dbReference type="Proteomes" id="UP001341820">
    <property type="component" value="Unassembled WGS sequence"/>
</dbReference>
<organism evidence="6 7">
    <name type="scientific">Shouchella miscanthi</name>
    <dbReference type="NCBI Taxonomy" id="2598861"/>
    <lineage>
        <taxon>Bacteria</taxon>
        <taxon>Bacillati</taxon>
        <taxon>Bacillota</taxon>
        <taxon>Bacilli</taxon>
        <taxon>Bacillales</taxon>
        <taxon>Bacillaceae</taxon>
        <taxon>Shouchella</taxon>
    </lineage>
</organism>
<evidence type="ECO:0000313" key="6">
    <source>
        <dbReference type="EMBL" id="MED4130421.1"/>
    </source>
</evidence>
<keyword evidence="7" id="KW-1185">Reference proteome</keyword>
<evidence type="ECO:0000256" key="1">
    <source>
        <dbReference type="ARBA" id="ARBA00004141"/>
    </source>
</evidence>
<feature type="transmembrane region" description="Helical" evidence="5">
    <location>
        <begin position="355"/>
        <end position="375"/>
    </location>
</feature>
<dbReference type="PANTHER" id="PTHR22550:SF5">
    <property type="entry name" value="LEUCINE ZIPPER PROTEIN 4"/>
    <property type="match status" value="1"/>
</dbReference>
<feature type="transmembrane region" description="Helical" evidence="5">
    <location>
        <begin position="283"/>
        <end position="302"/>
    </location>
</feature>
<protein>
    <submittedName>
        <fullName evidence="6">Spore germination protein</fullName>
    </submittedName>
</protein>
<dbReference type="RefSeq" id="WP_052008218.1">
    <property type="nucleotide sequence ID" value="NZ_JAROAS010000067.1"/>
</dbReference>
<keyword evidence="5" id="KW-1133">Transmembrane helix</keyword>
<comment type="similarity">
    <text evidence="2 4">Belongs to the GerABKA family.</text>
</comment>
<reference evidence="6 7" key="1">
    <citation type="submission" date="2023-03" db="EMBL/GenBank/DDBJ databases">
        <title>Bacillus Genome Sequencing.</title>
        <authorList>
            <person name="Dunlap C."/>
        </authorList>
    </citation>
    <scope>NUCLEOTIDE SEQUENCE [LARGE SCALE GENOMIC DNA]</scope>
    <source>
        <strain evidence="6 7">B-4107</strain>
    </source>
</reference>
<dbReference type="PANTHER" id="PTHR22550">
    <property type="entry name" value="SPORE GERMINATION PROTEIN"/>
    <property type="match status" value="1"/>
</dbReference>
<feature type="transmembrane region" description="Helical" evidence="5">
    <location>
        <begin position="381"/>
        <end position="401"/>
    </location>
</feature>
<evidence type="ECO:0000256" key="2">
    <source>
        <dbReference type="ARBA" id="ARBA00005278"/>
    </source>
</evidence>
<sequence length="485" mass="54606">MYPSKLSFDSIKQKLAINDDIVVERIVFREQPPYEVEVIYCHSIVDVKALNTETIPLMYRVFEQADTDFFQHASAIHHLQAKKVAADANEEDVIQRIFSGYILFYDQQDKQFIEIELPQFPKRKPEESNTEISFRGPRDGFTEDVEENIALVRKRLRTSSLVNESYIVGKRGQVQLSLLYMKDIVRDEILNEVRKQIEAIDTDAVLSLAEVEERLTNTKFTFFPLTVYSSRPDFISSCLDNGRVAILIDGSPGGIIAPVNLMFLLKTAEDLHNSFISVGFQRLLRMTGLLLALFLPGLWIALNTFHVDQLPLPFLATIYVSRLGLPLSSVLEIFLMIALFELFREAGTTLPKSVGQTLAVVGGLIIGDAAIRAGLTSPTMLVVVGLTVVSTFAITSQVLSGTVSLIRIYVLMLSAFLGMFGFCIAVISIIVYLASLESFGLPYLSPLSPFNKRDFISGVFVKPWKWRKRRPANLKTVDSTRRKFR</sequence>
<feature type="transmembrane region" description="Helical" evidence="5">
    <location>
        <begin position="408"/>
        <end position="434"/>
    </location>
</feature>
<keyword evidence="3 4" id="KW-0472">Membrane</keyword>
<proteinExistence type="inferred from homology"/>
<dbReference type="Pfam" id="PF03323">
    <property type="entry name" value="GerA"/>
    <property type="match status" value="1"/>
</dbReference>
<evidence type="ECO:0000313" key="7">
    <source>
        <dbReference type="Proteomes" id="UP001341820"/>
    </source>
</evidence>
<name>A0ABU6NQF2_9BACI</name>
<accession>A0ABU6NQF2</accession>
<comment type="caution">
    <text evidence="6">The sequence shown here is derived from an EMBL/GenBank/DDBJ whole genome shotgun (WGS) entry which is preliminary data.</text>
</comment>
<dbReference type="InterPro" id="IPR050768">
    <property type="entry name" value="UPF0353/GerABKA_families"/>
</dbReference>
<evidence type="ECO:0000256" key="3">
    <source>
        <dbReference type="ARBA" id="ARBA00023136"/>
    </source>
</evidence>
<dbReference type="EMBL" id="JAROAS010000067">
    <property type="protein sequence ID" value="MED4130421.1"/>
    <property type="molecule type" value="Genomic_DNA"/>
</dbReference>